<sequence length="266" mass="29651">MTSQTTQKCIVCGTETRSRCSSCSQSGLHVPFCSLNHQNLVWPAHNLVCGPGKANPFLWPRLTSREAEEAVKHKDVLFLGQASISMLIQVHGVARHEVDVDQRSGASLLRQDLPIEQHMIANIRLFEEERTFGPQQTPGEPEFPVKVFRSMTSWVDKLDGDFLRSTTTPTGRTPFLHRVVAFYALSFAQVGSEARALAGKAWAQVADSFERDLRPKDRASARQLMSVMGRAADMEGAMAARLHDVLTGEFDSDDSDEDDWSMDEDE</sequence>
<protein>
    <recommendedName>
        <fullName evidence="4">MYND-type domain-containing protein</fullName>
    </recommendedName>
</protein>
<dbReference type="Pfam" id="PF01753">
    <property type="entry name" value="zf-MYND"/>
    <property type="match status" value="1"/>
</dbReference>
<organism evidence="5 6">
    <name type="scientific">Rhodotorula diobovata</name>
    <dbReference type="NCBI Taxonomy" id="5288"/>
    <lineage>
        <taxon>Eukaryota</taxon>
        <taxon>Fungi</taxon>
        <taxon>Dikarya</taxon>
        <taxon>Basidiomycota</taxon>
        <taxon>Pucciniomycotina</taxon>
        <taxon>Microbotryomycetes</taxon>
        <taxon>Sporidiobolales</taxon>
        <taxon>Sporidiobolaceae</taxon>
        <taxon>Rhodotorula</taxon>
    </lineage>
</organism>
<dbReference type="AlphaFoldDB" id="A0A5C5FLV6"/>
<evidence type="ECO:0000313" key="5">
    <source>
        <dbReference type="EMBL" id="TNY17827.1"/>
    </source>
</evidence>
<feature type="domain" description="MYND-type" evidence="4">
    <location>
        <begin position="9"/>
        <end position="49"/>
    </location>
</feature>
<dbReference type="GO" id="GO:0008270">
    <property type="term" value="F:zinc ion binding"/>
    <property type="evidence" value="ECO:0007669"/>
    <property type="project" value="UniProtKB-KW"/>
</dbReference>
<reference evidence="5 6" key="1">
    <citation type="submission" date="2019-03" db="EMBL/GenBank/DDBJ databases">
        <title>Rhodosporidium diobovatum UCD-FST 08-225 genome sequencing, assembly, and annotation.</title>
        <authorList>
            <person name="Fakankun I.U."/>
            <person name="Fristensky B."/>
            <person name="Levin D.B."/>
        </authorList>
    </citation>
    <scope>NUCLEOTIDE SEQUENCE [LARGE SCALE GENOMIC DNA]</scope>
    <source>
        <strain evidence="5 6">UCD-FST 08-225</strain>
    </source>
</reference>
<dbReference type="OrthoDB" id="407198at2759"/>
<keyword evidence="3" id="KW-0862">Zinc</keyword>
<evidence type="ECO:0000259" key="4">
    <source>
        <dbReference type="Pfam" id="PF01753"/>
    </source>
</evidence>
<evidence type="ECO:0000256" key="3">
    <source>
        <dbReference type="ARBA" id="ARBA00022833"/>
    </source>
</evidence>
<proteinExistence type="predicted"/>
<keyword evidence="2" id="KW-0863">Zinc-finger</keyword>
<evidence type="ECO:0000256" key="1">
    <source>
        <dbReference type="ARBA" id="ARBA00022723"/>
    </source>
</evidence>
<name>A0A5C5FLV6_9BASI</name>
<dbReference type="Proteomes" id="UP000311382">
    <property type="component" value="Unassembled WGS sequence"/>
</dbReference>
<dbReference type="Gene3D" id="6.10.140.2220">
    <property type="match status" value="1"/>
</dbReference>
<keyword evidence="1" id="KW-0479">Metal-binding</keyword>
<keyword evidence="6" id="KW-1185">Reference proteome</keyword>
<evidence type="ECO:0000256" key="2">
    <source>
        <dbReference type="ARBA" id="ARBA00022771"/>
    </source>
</evidence>
<comment type="caution">
    <text evidence="5">The sequence shown here is derived from an EMBL/GenBank/DDBJ whole genome shotgun (WGS) entry which is preliminary data.</text>
</comment>
<evidence type="ECO:0000313" key="6">
    <source>
        <dbReference type="Proteomes" id="UP000311382"/>
    </source>
</evidence>
<accession>A0A5C5FLV6</accession>
<dbReference type="InterPro" id="IPR002893">
    <property type="entry name" value="Znf_MYND"/>
</dbReference>
<gene>
    <name evidence="5" type="ORF">DMC30DRAFT_404824</name>
</gene>
<dbReference type="SUPFAM" id="SSF144232">
    <property type="entry name" value="HIT/MYND zinc finger-like"/>
    <property type="match status" value="1"/>
</dbReference>
<dbReference type="EMBL" id="SOZI01000173">
    <property type="protein sequence ID" value="TNY17827.1"/>
    <property type="molecule type" value="Genomic_DNA"/>
</dbReference>